<gene>
    <name evidence="10" type="ORF">QO015_002596</name>
</gene>
<dbReference type="EC" id="1.17.99.6" evidence="10"/>
<keyword evidence="1" id="KW-0004">4Fe-4S</keyword>
<keyword evidence="8" id="KW-0411">Iron-sulfur</keyword>
<evidence type="ECO:0000256" key="8">
    <source>
        <dbReference type="ARBA" id="ARBA00023014"/>
    </source>
</evidence>
<dbReference type="PANTHER" id="PTHR30002">
    <property type="entry name" value="EPOXYQUEUOSINE REDUCTASE"/>
    <property type="match status" value="1"/>
</dbReference>
<evidence type="ECO:0000313" key="11">
    <source>
        <dbReference type="Proteomes" id="UP001223743"/>
    </source>
</evidence>
<accession>A0ABU0M7N3</accession>
<dbReference type="Pfam" id="PF08331">
    <property type="entry name" value="QueG_DUF1730"/>
    <property type="match status" value="1"/>
</dbReference>
<dbReference type="InterPro" id="IPR004453">
    <property type="entry name" value="QueG"/>
</dbReference>
<dbReference type="EMBL" id="JAUSWJ010000001">
    <property type="protein sequence ID" value="MDQ0516983.1"/>
    <property type="molecule type" value="Genomic_DNA"/>
</dbReference>
<feature type="domain" description="4Fe-4S ferredoxin-type" evidence="9">
    <location>
        <begin position="158"/>
        <end position="187"/>
    </location>
</feature>
<reference evidence="10 11" key="1">
    <citation type="submission" date="2023-07" db="EMBL/GenBank/DDBJ databases">
        <title>Genomic Encyclopedia of Type Strains, Phase IV (KMG-IV): sequencing the most valuable type-strain genomes for metagenomic binning, comparative biology and taxonomic classification.</title>
        <authorList>
            <person name="Goeker M."/>
        </authorList>
    </citation>
    <scope>NUCLEOTIDE SEQUENCE [LARGE SCALE GENOMIC DNA]</scope>
    <source>
        <strain evidence="10 11">B1-1</strain>
    </source>
</reference>
<dbReference type="InterPro" id="IPR017896">
    <property type="entry name" value="4Fe4S_Fe-S-bd"/>
</dbReference>
<dbReference type="InterPro" id="IPR013542">
    <property type="entry name" value="QueG_DUF1730"/>
</dbReference>
<keyword evidence="5" id="KW-0671">Queuosine biosynthesis</keyword>
<evidence type="ECO:0000256" key="5">
    <source>
        <dbReference type="ARBA" id="ARBA00022785"/>
    </source>
</evidence>
<organism evidence="10 11">
    <name type="scientific">Kaistia geumhonensis</name>
    <dbReference type="NCBI Taxonomy" id="410839"/>
    <lineage>
        <taxon>Bacteria</taxon>
        <taxon>Pseudomonadati</taxon>
        <taxon>Pseudomonadota</taxon>
        <taxon>Alphaproteobacteria</taxon>
        <taxon>Hyphomicrobiales</taxon>
        <taxon>Kaistiaceae</taxon>
        <taxon>Kaistia</taxon>
    </lineage>
</organism>
<evidence type="ECO:0000259" key="9">
    <source>
        <dbReference type="PROSITE" id="PS51379"/>
    </source>
</evidence>
<keyword evidence="2" id="KW-0963">Cytoplasm</keyword>
<dbReference type="PROSITE" id="PS00198">
    <property type="entry name" value="4FE4S_FER_1"/>
    <property type="match status" value="1"/>
</dbReference>
<evidence type="ECO:0000256" key="7">
    <source>
        <dbReference type="ARBA" id="ARBA00023004"/>
    </source>
</evidence>
<dbReference type="PANTHER" id="PTHR30002:SF4">
    <property type="entry name" value="EPOXYQUEUOSINE REDUCTASE"/>
    <property type="match status" value="1"/>
</dbReference>
<protein>
    <submittedName>
        <fullName evidence="10">Epoxyqueuosine reductase</fullName>
        <ecNumber evidence="10">1.17.99.6</ecNumber>
    </submittedName>
</protein>
<sequence>MRIAAPDAIPEAAARLRAFLEAGRHGSMAWMAETEARRADPRTLWPDVRAVVMLGLNYGPDSDPRAVLERPDRGAISVYAQNRDYHDVIKGKLKLLAGRLAARSGAEVKVFVDTAPLMEKPLAAAAGIGWQGKHTNLVSRAFGSWLFLGAILTALPLPADAAERDHCGSCRACLDACPTGAFPAPYQIDARRCISYLTIEHSGPIPAEFRAAMGNRIYGCDDCLAACPWNKFAQAGAEMKLKARPDLAAPRLADLATLDDAAFRVLFAGSPVKRIGRDRFLRNVLIAMGNSGDVALAPLVVARLDDAAPVVRGAAVWALWRLSPDIAAREAGLRAGREADDEVRGEWLPAKATNDPA</sequence>
<dbReference type="SUPFAM" id="SSF46548">
    <property type="entry name" value="alpha-helical ferredoxin"/>
    <property type="match status" value="1"/>
</dbReference>
<evidence type="ECO:0000256" key="6">
    <source>
        <dbReference type="ARBA" id="ARBA00023002"/>
    </source>
</evidence>
<dbReference type="InterPro" id="IPR017900">
    <property type="entry name" value="4Fe4S_Fe_S_CS"/>
</dbReference>
<keyword evidence="6 10" id="KW-0560">Oxidoreductase</keyword>
<dbReference type="Proteomes" id="UP001223743">
    <property type="component" value="Unassembled WGS sequence"/>
</dbReference>
<keyword evidence="7" id="KW-0408">Iron</keyword>
<comment type="caution">
    <text evidence="10">The sequence shown here is derived from an EMBL/GenBank/DDBJ whole genome shotgun (WGS) entry which is preliminary data.</text>
</comment>
<name>A0ABU0M7N3_9HYPH</name>
<evidence type="ECO:0000256" key="1">
    <source>
        <dbReference type="ARBA" id="ARBA00022485"/>
    </source>
</evidence>
<keyword evidence="3" id="KW-0819">tRNA processing</keyword>
<evidence type="ECO:0000313" key="10">
    <source>
        <dbReference type="EMBL" id="MDQ0516983.1"/>
    </source>
</evidence>
<keyword evidence="4" id="KW-0479">Metal-binding</keyword>
<dbReference type="NCBIfam" id="TIGR00276">
    <property type="entry name" value="tRNA epoxyqueuosine(34) reductase QueG"/>
    <property type="match status" value="1"/>
</dbReference>
<dbReference type="Gene3D" id="3.30.70.20">
    <property type="match status" value="1"/>
</dbReference>
<dbReference type="GO" id="GO:0052693">
    <property type="term" value="F:epoxyqueuosine reductase activity"/>
    <property type="evidence" value="ECO:0007669"/>
    <property type="project" value="UniProtKB-EC"/>
</dbReference>
<evidence type="ECO:0000256" key="2">
    <source>
        <dbReference type="ARBA" id="ARBA00022490"/>
    </source>
</evidence>
<dbReference type="Pfam" id="PF13484">
    <property type="entry name" value="Fer4_16"/>
    <property type="match status" value="1"/>
</dbReference>
<dbReference type="PROSITE" id="PS51379">
    <property type="entry name" value="4FE4S_FER_2"/>
    <property type="match status" value="1"/>
</dbReference>
<evidence type="ECO:0000256" key="3">
    <source>
        <dbReference type="ARBA" id="ARBA00022694"/>
    </source>
</evidence>
<evidence type="ECO:0000256" key="4">
    <source>
        <dbReference type="ARBA" id="ARBA00022723"/>
    </source>
</evidence>
<keyword evidence="11" id="KW-1185">Reference proteome</keyword>
<proteinExistence type="predicted"/>